<dbReference type="GeneID" id="95781945"/>
<evidence type="ECO:0000256" key="1">
    <source>
        <dbReference type="SAM" id="Phobius"/>
    </source>
</evidence>
<accession>A0A4Q1QJ33</accession>
<sequence>MRILSNDELLRHEATSLRDVASRTRWYVQAFPDLGDGESRKVQMAVLHAWIRNRYPVNLQFMSNYVATVVTAVGMAAASVTAGAVAALFATDTGGSARAPWWLFPTATWAAVCLSALIVTRNDMRRLVSLFRRLGLRGTIWRVTHPQIAYWFVPCIVLSTVVVTAAASWLTIATALSASKGQQLITAATGVFGAILGLQAGRWVRVVERLLSRRFRQPHRPRPLDAVLVALMAATAACFQRQARWWDPRSIKIIRNRLAVAIEAAGDTATVRRRTSLMEVAARRQARQFHAALAELIRRHDRAITQVRTAQEYEAITASLRRGVLALAAGDLAALMQHSAAEPPTSRAARILRRTGSSLVLAAFAVVIPLLPGVDGATGGGVRVLLLMTAALALTPASDGASGSIRSALERSLFTKGTA</sequence>
<dbReference type="AlphaFoldDB" id="A0A4Q1QJ33"/>
<keyword evidence="3" id="KW-1185">Reference proteome</keyword>
<keyword evidence="1" id="KW-1133">Transmembrane helix</keyword>
<feature type="transmembrane region" description="Helical" evidence="1">
    <location>
        <begin position="184"/>
        <end position="204"/>
    </location>
</feature>
<evidence type="ECO:0000313" key="2">
    <source>
        <dbReference type="EMBL" id="RXS59756.1"/>
    </source>
</evidence>
<evidence type="ECO:0000313" key="3">
    <source>
        <dbReference type="Proteomes" id="UP000289482"/>
    </source>
</evidence>
<feature type="transmembrane region" description="Helical" evidence="1">
    <location>
        <begin position="101"/>
        <end position="120"/>
    </location>
</feature>
<reference evidence="2 3" key="1">
    <citation type="submission" date="2019-01" db="EMBL/GenBank/DDBJ databases">
        <title>Draft genome sequences of the type strain Streptomyces sioyaensis DSM 40032 and its novel strain, TM32, a thermotolerant antibiotics-producing actinobacterium.</title>
        <authorList>
            <person name="Nakaew N."/>
            <person name="Lumyong S."/>
            <person name="Sloan W.T."/>
            <person name="Sungthong R."/>
        </authorList>
    </citation>
    <scope>NUCLEOTIDE SEQUENCE [LARGE SCALE GENOMIC DNA]</scope>
    <source>
        <strain evidence="2 3">DSM 40032</strain>
    </source>
</reference>
<name>A0A4Q1QJ33_9ACTN</name>
<dbReference type="Proteomes" id="UP000289482">
    <property type="component" value="Unassembled WGS sequence"/>
</dbReference>
<dbReference type="EMBL" id="SDIF01000130">
    <property type="protein sequence ID" value="RXS59756.1"/>
    <property type="molecule type" value="Genomic_DNA"/>
</dbReference>
<feature type="transmembrane region" description="Helical" evidence="1">
    <location>
        <begin position="65"/>
        <end position="89"/>
    </location>
</feature>
<dbReference type="RefSeq" id="WP_129250687.1">
    <property type="nucleotide sequence ID" value="NZ_JABZEL010000017.1"/>
</dbReference>
<organism evidence="2 3">
    <name type="scientific">Streptomyces sioyaensis</name>
    <dbReference type="NCBI Taxonomy" id="67364"/>
    <lineage>
        <taxon>Bacteria</taxon>
        <taxon>Bacillati</taxon>
        <taxon>Actinomycetota</taxon>
        <taxon>Actinomycetes</taxon>
        <taxon>Kitasatosporales</taxon>
        <taxon>Streptomycetaceae</taxon>
        <taxon>Streptomyces</taxon>
    </lineage>
</organism>
<gene>
    <name evidence="2" type="ORF">EST54_29055</name>
</gene>
<comment type="caution">
    <text evidence="2">The sequence shown here is derived from an EMBL/GenBank/DDBJ whole genome shotgun (WGS) entry which is preliminary data.</text>
</comment>
<proteinExistence type="predicted"/>
<protein>
    <submittedName>
        <fullName evidence="2">Uncharacterized protein</fullName>
    </submittedName>
</protein>
<keyword evidence="1" id="KW-0472">Membrane</keyword>
<feature type="transmembrane region" description="Helical" evidence="1">
    <location>
        <begin position="356"/>
        <end position="374"/>
    </location>
</feature>
<keyword evidence="1" id="KW-0812">Transmembrane</keyword>
<feature type="transmembrane region" description="Helical" evidence="1">
    <location>
        <begin position="148"/>
        <end position="172"/>
    </location>
</feature>